<organism evidence="2">
    <name type="scientific">Homalodisca liturata</name>
    <dbReference type="NCBI Taxonomy" id="320908"/>
    <lineage>
        <taxon>Eukaryota</taxon>
        <taxon>Metazoa</taxon>
        <taxon>Ecdysozoa</taxon>
        <taxon>Arthropoda</taxon>
        <taxon>Hexapoda</taxon>
        <taxon>Insecta</taxon>
        <taxon>Pterygota</taxon>
        <taxon>Neoptera</taxon>
        <taxon>Paraneoptera</taxon>
        <taxon>Hemiptera</taxon>
        <taxon>Auchenorrhyncha</taxon>
        <taxon>Membracoidea</taxon>
        <taxon>Cicadellidae</taxon>
        <taxon>Cicadellinae</taxon>
        <taxon>Proconiini</taxon>
        <taxon>Homalodisca</taxon>
    </lineage>
</organism>
<gene>
    <name evidence="2" type="ORF">g.55620</name>
</gene>
<dbReference type="PANTHER" id="PTHR36159:SF1">
    <property type="entry name" value="RETROVIRUS-RELATED POL POLYPROTEIN FROM TRANSPOSON 412-LIKE PROTEIN"/>
    <property type="match status" value="1"/>
</dbReference>
<feature type="non-terminal residue" evidence="2">
    <location>
        <position position="1"/>
    </location>
</feature>
<dbReference type="AlphaFoldDB" id="A0A1B6JWR6"/>
<protein>
    <recommendedName>
        <fullName evidence="1">Double jelly roll-like domain-containing protein</fullName>
    </recommendedName>
</protein>
<accession>A0A1B6JWR6</accession>
<evidence type="ECO:0000313" key="2">
    <source>
        <dbReference type="EMBL" id="JAT03344.1"/>
    </source>
</evidence>
<dbReference type="Pfam" id="PF21738">
    <property type="entry name" value="DJR-like_dom"/>
    <property type="match status" value="1"/>
</dbReference>
<proteinExistence type="predicted"/>
<name>A0A1B6JWR6_9HEMI</name>
<sequence>FGPGGKREMNKFSFSVPLRLLLGFAEDYKRIIVNVKQELILLRSATDANAIISDDAATHTLKITNLYWRVPHISVSDLFRAKILRQLKKILQYIYRLDHGSCTNTLYCRKLNVNHGL</sequence>
<dbReference type="EMBL" id="GECU01004363">
    <property type="protein sequence ID" value="JAT03344.1"/>
    <property type="molecule type" value="Transcribed_RNA"/>
</dbReference>
<dbReference type="PANTHER" id="PTHR36159">
    <property type="entry name" value="PROTEIN CBG23766"/>
    <property type="match status" value="1"/>
</dbReference>
<evidence type="ECO:0000259" key="1">
    <source>
        <dbReference type="Pfam" id="PF21738"/>
    </source>
</evidence>
<reference evidence="2" key="1">
    <citation type="submission" date="2015-11" db="EMBL/GenBank/DDBJ databases">
        <title>De novo transcriptome assembly of four potential Pierce s Disease insect vectors from Arizona vineyards.</title>
        <authorList>
            <person name="Tassone E.E."/>
        </authorList>
    </citation>
    <scope>NUCLEOTIDE SEQUENCE</scope>
</reference>
<feature type="domain" description="Double jelly roll-like" evidence="1">
    <location>
        <begin position="8"/>
        <end position="88"/>
    </location>
</feature>
<dbReference type="InterPro" id="IPR049512">
    <property type="entry name" value="DJR-like_dom"/>
</dbReference>